<dbReference type="VEuPathDB" id="TriTrypDB:TvY486_0040050"/>
<sequence length="348" mass="37459">MEAQSCTHTHKSHQINTREGCLCVLWVARFPTSSCRRTHESPGTWDLSTLAAAVVATRLCGCPLCCTTELARLVTAPRLPAGTSMLLALVCVTVPNDGARSMATCPLSQKQATSAASQLATLLWRATPSFTRPVRSTACHPRPLRWRCVFSLFNIVSVRVSSDCHSHLSRWQRTRVTTTLHWRCAEYCSGLFLRQNSVPADMRGQQGRADCATMARLLYTSALVGRHGVKNAKMRHPLLRPLHALSAVGRNKPLGCSRSRAPRRWGTRQVTTGMAARASGLRIGCLALSSNGAGVGKAGQAAIKPDGGKVLKQDKGTAPRGARNDECRPNSVASTAGSVPELTGENEA</sequence>
<evidence type="ECO:0000313" key="3">
    <source>
        <dbReference type="Proteomes" id="UP000009027"/>
    </source>
</evidence>
<feature type="region of interest" description="Disordered" evidence="1">
    <location>
        <begin position="296"/>
        <end position="348"/>
    </location>
</feature>
<reference evidence="2 3" key="1">
    <citation type="journal article" date="2012" name="Proc. Natl. Acad. Sci. U.S.A.">
        <title>Antigenic diversity is generated by distinct evolutionary mechanisms in African trypanosome species.</title>
        <authorList>
            <person name="Jackson A.P."/>
            <person name="Berry A."/>
            <person name="Aslett M."/>
            <person name="Allison H.C."/>
            <person name="Burton P."/>
            <person name="Vavrova-Anderson J."/>
            <person name="Brown R."/>
            <person name="Browne H."/>
            <person name="Corton N."/>
            <person name="Hauser H."/>
            <person name="Gamble J."/>
            <person name="Gilderthorp R."/>
            <person name="Marcello L."/>
            <person name="McQuillan J."/>
            <person name="Otto T.D."/>
            <person name="Quail M.A."/>
            <person name="Sanders M.J."/>
            <person name="van Tonder A."/>
            <person name="Ginger M.L."/>
            <person name="Field M.C."/>
            <person name="Barry J.D."/>
            <person name="Hertz-Fowler C."/>
            <person name="Berriman M."/>
        </authorList>
    </citation>
    <scope>NUCLEOTIDE SEQUENCE</scope>
    <source>
        <strain evidence="2 3">Y486</strain>
    </source>
</reference>
<accession>F9WU46</accession>
<proteinExistence type="predicted"/>
<evidence type="ECO:0000256" key="1">
    <source>
        <dbReference type="SAM" id="MobiDB-lite"/>
    </source>
</evidence>
<protein>
    <submittedName>
        <fullName evidence="2">Uncharacterized protein</fullName>
    </submittedName>
</protein>
<organism evidence="2 3">
    <name type="scientific">Trypanosoma vivax (strain Y486)</name>
    <dbReference type="NCBI Taxonomy" id="1055687"/>
    <lineage>
        <taxon>Eukaryota</taxon>
        <taxon>Discoba</taxon>
        <taxon>Euglenozoa</taxon>
        <taxon>Kinetoplastea</taxon>
        <taxon>Metakinetoplastina</taxon>
        <taxon>Trypanosomatida</taxon>
        <taxon>Trypanosomatidae</taxon>
        <taxon>Trypanosoma</taxon>
        <taxon>Duttonella</taxon>
    </lineage>
</organism>
<name>F9WU46_TRYVY</name>
<evidence type="ECO:0000313" key="2">
    <source>
        <dbReference type="EMBL" id="CCD21093.1"/>
    </source>
</evidence>
<dbReference type="EMBL" id="CAEX01006982">
    <property type="protein sequence ID" value="CCD21093.1"/>
    <property type="molecule type" value="Genomic_DNA"/>
</dbReference>
<dbReference type="AlphaFoldDB" id="F9WU46"/>
<gene>
    <name evidence="2" type="ORF">TvY486_0040050</name>
</gene>
<feature type="compositionally biased region" description="Basic and acidic residues" evidence="1">
    <location>
        <begin position="306"/>
        <end position="328"/>
    </location>
</feature>
<dbReference type="Proteomes" id="UP000009027">
    <property type="component" value="Unassembled WGS sequence"/>
</dbReference>
<keyword evidence="3" id="KW-1185">Reference proteome</keyword>